<dbReference type="PROSITE" id="PS50042">
    <property type="entry name" value="CNMP_BINDING_3"/>
    <property type="match status" value="1"/>
</dbReference>
<dbReference type="InterPro" id="IPR000595">
    <property type="entry name" value="cNMP-bd_dom"/>
</dbReference>
<dbReference type="SMART" id="SM00100">
    <property type="entry name" value="cNMP"/>
    <property type="match status" value="1"/>
</dbReference>
<dbReference type="Gene3D" id="2.60.120.10">
    <property type="entry name" value="Jelly Rolls"/>
    <property type="match status" value="1"/>
</dbReference>
<dbReference type="Gene3D" id="3.40.630.30">
    <property type="match status" value="1"/>
</dbReference>
<comment type="caution">
    <text evidence="2">The sequence shown here is derived from an EMBL/GenBank/DDBJ whole genome shotgun (WGS) entry which is preliminary data.</text>
</comment>
<evidence type="ECO:0000313" key="2">
    <source>
        <dbReference type="EMBL" id="MFC1851192.1"/>
    </source>
</evidence>
<dbReference type="SUPFAM" id="SSF55729">
    <property type="entry name" value="Acyl-CoA N-acyltransferases (Nat)"/>
    <property type="match status" value="1"/>
</dbReference>
<dbReference type="Proteomes" id="UP001594351">
    <property type="component" value="Unassembled WGS sequence"/>
</dbReference>
<evidence type="ECO:0000313" key="3">
    <source>
        <dbReference type="Proteomes" id="UP001594351"/>
    </source>
</evidence>
<evidence type="ECO:0000259" key="1">
    <source>
        <dbReference type="PROSITE" id="PS50042"/>
    </source>
</evidence>
<dbReference type="SUPFAM" id="SSF51206">
    <property type="entry name" value="cAMP-binding domain-like"/>
    <property type="match status" value="1"/>
</dbReference>
<dbReference type="CDD" id="cd00038">
    <property type="entry name" value="CAP_ED"/>
    <property type="match status" value="1"/>
</dbReference>
<organism evidence="2 3">
    <name type="scientific">candidate division CSSED10-310 bacterium</name>
    <dbReference type="NCBI Taxonomy" id="2855610"/>
    <lineage>
        <taxon>Bacteria</taxon>
        <taxon>Bacteria division CSSED10-310</taxon>
    </lineage>
</organism>
<feature type="domain" description="Cyclic nucleotide-binding" evidence="1">
    <location>
        <begin position="250"/>
        <end position="348"/>
    </location>
</feature>
<dbReference type="InterPro" id="IPR050397">
    <property type="entry name" value="Env_Response_Regulators"/>
</dbReference>
<name>A0ABV6YYC9_UNCC1</name>
<reference evidence="2 3" key="1">
    <citation type="submission" date="2024-09" db="EMBL/GenBank/DDBJ databases">
        <title>Laminarin stimulates single cell rates of sulfate reduction while oxygen inhibits transcriptomic activity in coastal marine sediment.</title>
        <authorList>
            <person name="Lindsay M."/>
            <person name="Orcutt B."/>
            <person name="Emerson D."/>
            <person name="Stepanauskas R."/>
            <person name="D'Angelo T."/>
        </authorList>
    </citation>
    <scope>NUCLEOTIDE SEQUENCE [LARGE SCALE GENOMIC DNA]</scope>
    <source>
        <strain evidence="2">SAG AM-311-K15</strain>
    </source>
</reference>
<gene>
    <name evidence="2" type="ORF">ACFL27_13435</name>
</gene>
<dbReference type="PANTHER" id="PTHR24567:SF26">
    <property type="entry name" value="REGULATORY PROTEIN YEIL"/>
    <property type="match status" value="1"/>
</dbReference>
<dbReference type="EMBL" id="JBHPBY010000163">
    <property type="protein sequence ID" value="MFC1851192.1"/>
    <property type="molecule type" value="Genomic_DNA"/>
</dbReference>
<dbReference type="InterPro" id="IPR014710">
    <property type="entry name" value="RmlC-like_jellyroll"/>
</dbReference>
<dbReference type="PANTHER" id="PTHR24567">
    <property type="entry name" value="CRP FAMILY TRANSCRIPTIONAL REGULATORY PROTEIN"/>
    <property type="match status" value="1"/>
</dbReference>
<keyword evidence="3" id="KW-1185">Reference proteome</keyword>
<sequence length="385" mass="44280">MLDLFLKVLETVHTARTEEEREAIYKFRYEAYTEQKRRDYTAADHKRGWFHDDYDHMDCSTVLYTGTLREPTATMRLLVWSAGQVPSEFREKYTLDRFPEIEKYATAEISPVVVRPSYRGKLNLTSLMFSAYKKLAGEGETDIAFLFGAPGQIRYYRNFGALPYGGSLIEESGHMHIPLVLFLSDYEHLKRSGSLFASQVRKYFGPKKRKPLDISPFRHLLLTEKVEFDHTKVWSEVQEQLLRAGASSPIIDSLPEKALRQFIESGFLLDLAEGDVVVKKGAAERELYIILDGVFEVYTDDRPFLLLEKGDLFGEIAFFTETGERSSSVRAMTKGKVLVLKRDFLREFNQTDPDAGYQLFMNMGRILAQRLAATTRTMMEARDDS</sequence>
<protein>
    <submittedName>
        <fullName evidence="2">Cyclic nucleotide-binding domain-containing protein</fullName>
    </submittedName>
</protein>
<dbReference type="InterPro" id="IPR016181">
    <property type="entry name" value="Acyl_CoA_acyltransferase"/>
</dbReference>
<proteinExistence type="predicted"/>
<accession>A0ABV6YYC9</accession>
<dbReference type="InterPro" id="IPR018490">
    <property type="entry name" value="cNMP-bd_dom_sf"/>
</dbReference>
<dbReference type="Pfam" id="PF00027">
    <property type="entry name" value="cNMP_binding"/>
    <property type="match status" value="1"/>
</dbReference>